<dbReference type="AlphaFoldDB" id="A0A0A8ZYK8"/>
<reference evidence="1" key="2">
    <citation type="journal article" date="2015" name="Data Brief">
        <title>Shoot transcriptome of the giant reed, Arundo donax.</title>
        <authorList>
            <person name="Barrero R.A."/>
            <person name="Guerrero F.D."/>
            <person name="Moolhuijzen P."/>
            <person name="Goolsby J.A."/>
            <person name="Tidwell J."/>
            <person name="Bellgard S.E."/>
            <person name="Bellgard M.I."/>
        </authorList>
    </citation>
    <scope>NUCLEOTIDE SEQUENCE</scope>
    <source>
        <tissue evidence="1">Shoot tissue taken approximately 20 cm above the soil surface</tissue>
    </source>
</reference>
<proteinExistence type="predicted"/>
<organism evidence="1">
    <name type="scientific">Arundo donax</name>
    <name type="common">Giant reed</name>
    <name type="synonym">Donax arundinaceus</name>
    <dbReference type="NCBI Taxonomy" id="35708"/>
    <lineage>
        <taxon>Eukaryota</taxon>
        <taxon>Viridiplantae</taxon>
        <taxon>Streptophyta</taxon>
        <taxon>Embryophyta</taxon>
        <taxon>Tracheophyta</taxon>
        <taxon>Spermatophyta</taxon>
        <taxon>Magnoliopsida</taxon>
        <taxon>Liliopsida</taxon>
        <taxon>Poales</taxon>
        <taxon>Poaceae</taxon>
        <taxon>PACMAD clade</taxon>
        <taxon>Arundinoideae</taxon>
        <taxon>Arundineae</taxon>
        <taxon>Arundo</taxon>
    </lineage>
</organism>
<evidence type="ECO:0000313" key="1">
    <source>
        <dbReference type="EMBL" id="JAD41840.1"/>
    </source>
</evidence>
<name>A0A0A8ZYK8_ARUDO</name>
<sequence>MYSQCPSTYFNYIRKKIHFNSSRVQIILISKYSSLRYQHHHIATVSTLFEKVTYLPWR</sequence>
<dbReference type="EMBL" id="GBRH01256055">
    <property type="protein sequence ID" value="JAD41840.1"/>
    <property type="molecule type" value="Transcribed_RNA"/>
</dbReference>
<accession>A0A0A8ZYK8</accession>
<reference evidence="1" key="1">
    <citation type="submission" date="2014-09" db="EMBL/GenBank/DDBJ databases">
        <authorList>
            <person name="Magalhaes I.L.F."/>
            <person name="Oliveira U."/>
            <person name="Santos F.R."/>
            <person name="Vidigal T.H.D.A."/>
            <person name="Brescovit A.D."/>
            <person name="Santos A.J."/>
        </authorList>
    </citation>
    <scope>NUCLEOTIDE SEQUENCE</scope>
    <source>
        <tissue evidence="1">Shoot tissue taken approximately 20 cm above the soil surface</tissue>
    </source>
</reference>
<protein>
    <submittedName>
        <fullName evidence="1">Uncharacterized protein</fullName>
    </submittedName>
</protein>